<feature type="compositionally biased region" description="Polar residues" evidence="1">
    <location>
        <begin position="54"/>
        <end position="82"/>
    </location>
</feature>
<evidence type="ECO:0000313" key="2">
    <source>
        <dbReference type="EMBL" id="CUQ65427.1"/>
    </source>
</evidence>
<dbReference type="STRING" id="1715989.NITINOP_0451"/>
<keyword evidence="3" id="KW-1185">Reference proteome</keyword>
<gene>
    <name evidence="2" type="ORF">NITINOP_0451</name>
</gene>
<dbReference type="KEGG" id="nio:NITINOP_0451"/>
<dbReference type="AlphaFoldDB" id="A0A0S4KLY6"/>
<reference evidence="3" key="1">
    <citation type="submission" date="2015-09" db="EMBL/GenBank/DDBJ databases">
        <authorList>
            <person name="Daims H."/>
        </authorList>
    </citation>
    <scope>NUCLEOTIDE SEQUENCE [LARGE SCALE GENOMIC DNA]</scope>
</reference>
<evidence type="ECO:0000313" key="3">
    <source>
        <dbReference type="Proteomes" id="UP000066284"/>
    </source>
</evidence>
<sequence>MDTGPFAMSSISIVEVATPTPAWSRSMERKSSPSKSSRSPRMKCKPWKPFSAPSPMNGSGTNGRRLTIRKSSFPTGSANRSASCPAIGSWRFRQSVAMVERRPVHFSNRQTGRVNRAREFVEFNCQAAAGLPGGGIQTSHSPLTNSVSPGASVGTHR</sequence>
<evidence type="ECO:0000256" key="1">
    <source>
        <dbReference type="SAM" id="MobiDB-lite"/>
    </source>
</evidence>
<feature type="region of interest" description="Disordered" evidence="1">
    <location>
        <begin position="134"/>
        <end position="157"/>
    </location>
</feature>
<feature type="compositionally biased region" description="Polar residues" evidence="1">
    <location>
        <begin position="137"/>
        <end position="149"/>
    </location>
</feature>
<accession>A0A0S4KLY6</accession>
<organism evidence="2 3">
    <name type="scientific">Candidatus Nitrospira inopinata</name>
    <dbReference type="NCBI Taxonomy" id="1715989"/>
    <lineage>
        <taxon>Bacteria</taxon>
        <taxon>Pseudomonadati</taxon>
        <taxon>Nitrospirota</taxon>
        <taxon>Nitrospiria</taxon>
        <taxon>Nitrospirales</taxon>
        <taxon>Nitrospiraceae</taxon>
        <taxon>Nitrospira</taxon>
    </lineage>
</organism>
<proteinExistence type="predicted"/>
<feature type="region of interest" description="Disordered" evidence="1">
    <location>
        <begin position="18"/>
        <end position="83"/>
    </location>
</feature>
<dbReference type="EMBL" id="LN885086">
    <property type="protein sequence ID" value="CUQ65427.1"/>
    <property type="molecule type" value="Genomic_DNA"/>
</dbReference>
<name>A0A0S4KLY6_9BACT</name>
<protein>
    <submittedName>
        <fullName evidence="2">Uncharacterized protein</fullName>
    </submittedName>
</protein>
<dbReference type="Proteomes" id="UP000066284">
    <property type="component" value="Chromosome 1"/>
</dbReference>